<dbReference type="EMBL" id="MU001508">
    <property type="protein sequence ID" value="KAF2440032.1"/>
    <property type="molecule type" value="Genomic_DNA"/>
</dbReference>
<evidence type="ECO:0000313" key="3">
    <source>
        <dbReference type="Proteomes" id="UP000799764"/>
    </source>
</evidence>
<sequence>MQGLVARSCLPKHSGIERTCDHLAVGCIHHTTPHHYYYHIITIDPTRPHRHRYRRCTMPRSPSPYGGQRRRRTEASPPDYMDEFGGRHHQPARSRGRGPRFEDDRTAGRGEDRDRPRRAKSYRDPRPRPYPPSDSDSDSPPPRRRRESPPPRPKARAPD</sequence>
<reference evidence="2" key="1">
    <citation type="journal article" date="2020" name="Stud. Mycol.">
        <title>101 Dothideomycetes genomes: a test case for predicting lifestyles and emergence of pathogens.</title>
        <authorList>
            <person name="Haridas S."/>
            <person name="Albert R."/>
            <person name="Binder M."/>
            <person name="Bloem J."/>
            <person name="Labutti K."/>
            <person name="Salamov A."/>
            <person name="Andreopoulos B."/>
            <person name="Baker S."/>
            <person name="Barry K."/>
            <person name="Bills G."/>
            <person name="Bluhm B."/>
            <person name="Cannon C."/>
            <person name="Castanera R."/>
            <person name="Culley D."/>
            <person name="Daum C."/>
            <person name="Ezra D."/>
            <person name="Gonzalez J."/>
            <person name="Henrissat B."/>
            <person name="Kuo A."/>
            <person name="Liang C."/>
            <person name="Lipzen A."/>
            <person name="Lutzoni F."/>
            <person name="Magnuson J."/>
            <person name="Mondo S."/>
            <person name="Nolan M."/>
            <person name="Ohm R."/>
            <person name="Pangilinan J."/>
            <person name="Park H.-J."/>
            <person name="Ramirez L."/>
            <person name="Alfaro M."/>
            <person name="Sun H."/>
            <person name="Tritt A."/>
            <person name="Yoshinaga Y."/>
            <person name="Zwiers L.-H."/>
            <person name="Turgeon B."/>
            <person name="Goodwin S."/>
            <person name="Spatafora J."/>
            <person name="Crous P."/>
            <person name="Grigoriev I."/>
        </authorList>
    </citation>
    <scope>NUCLEOTIDE SEQUENCE</scope>
    <source>
        <strain evidence="2">CBS 690.94</strain>
    </source>
</reference>
<accession>A0A9P4U8G5</accession>
<name>A0A9P4U8G5_9PLEO</name>
<keyword evidence="3" id="KW-1185">Reference proteome</keyword>
<feature type="compositionally biased region" description="Basic and acidic residues" evidence="1">
    <location>
        <begin position="99"/>
        <end position="127"/>
    </location>
</feature>
<dbReference type="OrthoDB" id="3799476at2759"/>
<dbReference type="Proteomes" id="UP000799764">
    <property type="component" value="Unassembled WGS sequence"/>
</dbReference>
<evidence type="ECO:0000256" key="1">
    <source>
        <dbReference type="SAM" id="MobiDB-lite"/>
    </source>
</evidence>
<feature type="region of interest" description="Disordered" evidence="1">
    <location>
        <begin position="53"/>
        <end position="159"/>
    </location>
</feature>
<comment type="caution">
    <text evidence="2">The sequence shown here is derived from an EMBL/GenBank/DDBJ whole genome shotgun (WGS) entry which is preliminary data.</text>
</comment>
<feature type="non-terminal residue" evidence="2">
    <location>
        <position position="159"/>
    </location>
</feature>
<proteinExistence type="predicted"/>
<evidence type="ECO:0000313" key="2">
    <source>
        <dbReference type="EMBL" id="KAF2440032.1"/>
    </source>
</evidence>
<dbReference type="AlphaFoldDB" id="A0A9P4U8G5"/>
<organism evidence="2 3">
    <name type="scientific">Karstenula rhodostoma CBS 690.94</name>
    <dbReference type="NCBI Taxonomy" id="1392251"/>
    <lineage>
        <taxon>Eukaryota</taxon>
        <taxon>Fungi</taxon>
        <taxon>Dikarya</taxon>
        <taxon>Ascomycota</taxon>
        <taxon>Pezizomycotina</taxon>
        <taxon>Dothideomycetes</taxon>
        <taxon>Pleosporomycetidae</taxon>
        <taxon>Pleosporales</taxon>
        <taxon>Massarineae</taxon>
        <taxon>Didymosphaeriaceae</taxon>
        <taxon>Karstenula</taxon>
    </lineage>
</organism>
<gene>
    <name evidence="2" type="ORF">P171DRAFT_525054</name>
</gene>
<feature type="compositionally biased region" description="Basic residues" evidence="1">
    <location>
        <begin position="87"/>
        <end position="98"/>
    </location>
</feature>
<protein>
    <submittedName>
        <fullName evidence="2">Uncharacterized protein</fullName>
    </submittedName>
</protein>